<comment type="caution">
    <text evidence="1">The sequence shown here is derived from an EMBL/GenBank/DDBJ whole genome shotgun (WGS) entry which is preliminary data.</text>
</comment>
<dbReference type="InterPro" id="IPR011044">
    <property type="entry name" value="Quino_amine_DH_bsu"/>
</dbReference>
<dbReference type="AlphaFoldDB" id="A0A497JFX2"/>
<reference evidence="1 2" key="1">
    <citation type="submission" date="2018-06" db="EMBL/GenBank/DDBJ databases">
        <title>Extensive metabolic versatility and redundancy in microbially diverse, dynamic hydrothermal sediments.</title>
        <authorList>
            <person name="Dombrowski N."/>
            <person name="Teske A."/>
            <person name="Baker B.J."/>
        </authorList>
    </citation>
    <scope>NUCLEOTIDE SEQUENCE [LARGE SCALE GENOMIC DNA]</scope>
    <source>
        <strain evidence="1">B51_G17</strain>
    </source>
</reference>
<feature type="non-terminal residue" evidence="1">
    <location>
        <position position="1"/>
    </location>
</feature>
<dbReference type="EMBL" id="QMWP01000103">
    <property type="protein sequence ID" value="RLG69845.1"/>
    <property type="molecule type" value="Genomic_DNA"/>
</dbReference>
<organism evidence="1 2">
    <name type="scientific">Candidatus Iainarchaeum sp</name>
    <dbReference type="NCBI Taxonomy" id="3101447"/>
    <lineage>
        <taxon>Archaea</taxon>
        <taxon>Candidatus Iainarchaeota</taxon>
        <taxon>Candidatus Iainarchaeia</taxon>
        <taxon>Candidatus Iainarchaeales</taxon>
        <taxon>Candidatus Iainarchaeaceae</taxon>
        <taxon>Candidatus Iainarchaeum</taxon>
    </lineage>
</organism>
<accession>A0A497JFX2</accession>
<sequence length="131" mass="14839">PLTPVSIFTDGERVYVSDVNGGISIYSLPSLSFEGRLNICSQVLRGLLVRDKIYLTCNDGYIPYFYKGQRNINEFIEGKAPFYALSYSSYKKWLYASSDKENLIAVIDVYNDRIKGYIHLGGPAYEMVTLP</sequence>
<protein>
    <submittedName>
        <fullName evidence="1">Uncharacterized protein</fullName>
    </submittedName>
</protein>
<evidence type="ECO:0000313" key="2">
    <source>
        <dbReference type="Proteomes" id="UP000278031"/>
    </source>
</evidence>
<evidence type="ECO:0000313" key="1">
    <source>
        <dbReference type="EMBL" id="RLG69845.1"/>
    </source>
</evidence>
<proteinExistence type="predicted"/>
<dbReference type="SUPFAM" id="SSF50969">
    <property type="entry name" value="YVTN repeat-like/Quinoprotein amine dehydrogenase"/>
    <property type="match status" value="1"/>
</dbReference>
<dbReference type="Proteomes" id="UP000278031">
    <property type="component" value="Unassembled WGS sequence"/>
</dbReference>
<name>A0A497JFX2_9ARCH</name>
<gene>
    <name evidence="1" type="ORF">DRO04_02740</name>
</gene>